<gene>
    <name evidence="2" type="ORF">AV274_4969</name>
</gene>
<dbReference type="PROSITE" id="PS50053">
    <property type="entry name" value="UBIQUITIN_2"/>
    <property type="match status" value="1"/>
</dbReference>
<name>A0A196SBA8_BLAHN</name>
<dbReference type="PANTHER" id="PTHR10677:SF3">
    <property type="entry name" value="FI07626P-RELATED"/>
    <property type="match status" value="1"/>
</dbReference>
<evidence type="ECO:0000313" key="2">
    <source>
        <dbReference type="EMBL" id="OAO13294.1"/>
    </source>
</evidence>
<dbReference type="GO" id="GO:0006511">
    <property type="term" value="P:ubiquitin-dependent protein catabolic process"/>
    <property type="evidence" value="ECO:0007669"/>
    <property type="project" value="TreeGrafter"/>
</dbReference>
<reference evidence="2 3" key="1">
    <citation type="submission" date="2016-05" db="EMBL/GenBank/DDBJ databases">
        <title>Nuclear genome of Blastocystis sp. subtype 1 NandII.</title>
        <authorList>
            <person name="Gentekaki E."/>
            <person name="Curtis B."/>
            <person name="Stairs C."/>
            <person name="Eme L."/>
            <person name="Herman E."/>
            <person name="Klimes V."/>
            <person name="Arias M.C."/>
            <person name="Elias M."/>
            <person name="Hilliou F."/>
            <person name="Klute M."/>
            <person name="Malik S.-B."/>
            <person name="Pightling A."/>
            <person name="Rachubinski R."/>
            <person name="Salas D."/>
            <person name="Schlacht A."/>
            <person name="Suga H."/>
            <person name="Archibald J."/>
            <person name="Ball S.G."/>
            <person name="Clark G."/>
            <person name="Dacks J."/>
            <person name="Van Der Giezen M."/>
            <person name="Tsaousis A."/>
            <person name="Roger A."/>
        </authorList>
    </citation>
    <scope>NUCLEOTIDE SEQUENCE [LARGE SCALE GENOMIC DNA]</scope>
    <source>
        <strain evidence="3">ATCC 50177 / NandII</strain>
    </source>
</reference>
<evidence type="ECO:0000313" key="3">
    <source>
        <dbReference type="Proteomes" id="UP000078348"/>
    </source>
</evidence>
<comment type="caution">
    <text evidence="2">The sequence shown here is derived from an EMBL/GenBank/DDBJ whole genome shotgun (WGS) entry which is preliminary data.</text>
</comment>
<evidence type="ECO:0000259" key="1">
    <source>
        <dbReference type="PROSITE" id="PS50053"/>
    </source>
</evidence>
<feature type="domain" description="Ubiquitin-like" evidence="1">
    <location>
        <begin position="1"/>
        <end position="37"/>
    </location>
</feature>
<accession>A0A196SBA8</accession>
<dbReference type="PANTHER" id="PTHR10677">
    <property type="entry name" value="UBIQUILIN"/>
    <property type="match status" value="1"/>
</dbReference>
<dbReference type="Pfam" id="PF00240">
    <property type="entry name" value="ubiquitin"/>
    <property type="match status" value="1"/>
</dbReference>
<dbReference type="EMBL" id="LXWW01000421">
    <property type="protein sequence ID" value="OAO13294.1"/>
    <property type="molecule type" value="Genomic_DNA"/>
</dbReference>
<organism evidence="2 3">
    <name type="scientific">Blastocystis sp. subtype 1 (strain ATCC 50177 / NandII)</name>
    <dbReference type="NCBI Taxonomy" id="478820"/>
    <lineage>
        <taxon>Eukaryota</taxon>
        <taxon>Sar</taxon>
        <taxon>Stramenopiles</taxon>
        <taxon>Bigyra</taxon>
        <taxon>Opalozoa</taxon>
        <taxon>Opalinata</taxon>
        <taxon>Blastocystidae</taxon>
        <taxon>Blastocystis</taxon>
    </lineage>
</organism>
<dbReference type="Pfam" id="PF23195">
    <property type="entry name" value="UBQLN1"/>
    <property type="match status" value="1"/>
</dbReference>
<dbReference type="InterPro" id="IPR029071">
    <property type="entry name" value="Ubiquitin-like_domsf"/>
</dbReference>
<dbReference type="Gene3D" id="3.10.20.90">
    <property type="entry name" value="Phosphatidylinositol 3-kinase Catalytic Subunit, Chain A, domain 1"/>
    <property type="match status" value="1"/>
</dbReference>
<dbReference type="Proteomes" id="UP000078348">
    <property type="component" value="Unassembled WGS sequence"/>
</dbReference>
<sequence length="317" mass="36358">MSTPHESISLLYNGTILDDELTLDTYNISNASLVTAVKSPQKQEIPIEEQEKQVEDYLVSLCTNLRHQPESIPPSPMGSEDHENVQMFKSIAFDTTKDTFKCKIDSLFLRLLNEDGLMMEWVSSPFFSQIIGDPSLVREIILTHPLIVKLIELNPGLQEFIEQDDNIQAVIAIITKKERPGANRAASIRALLEAKMGHKLVFSKEHLDFIKERKMMKRVAQPTSPEAIRKLRQECIITDRQKKAIMSVIANHPELIVQFIKRTPLYTTILQKNPELYKSIFTPERLQALFSKDSLEKIMFMGKRISMEEKKNAPEKH</sequence>
<dbReference type="GO" id="GO:0031593">
    <property type="term" value="F:polyubiquitin modification-dependent protein binding"/>
    <property type="evidence" value="ECO:0007669"/>
    <property type="project" value="TreeGrafter"/>
</dbReference>
<dbReference type="SUPFAM" id="SSF54236">
    <property type="entry name" value="Ubiquitin-like"/>
    <property type="match status" value="1"/>
</dbReference>
<dbReference type="InterPro" id="IPR015496">
    <property type="entry name" value="Ubiquilin"/>
</dbReference>
<dbReference type="InterPro" id="IPR000626">
    <property type="entry name" value="Ubiquitin-like_dom"/>
</dbReference>
<dbReference type="AlphaFoldDB" id="A0A196SBA8"/>
<proteinExistence type="predicted"/>
<protein>
    <recommendedName>
        <fullName evidence="1">Ubiquitin-like domain-containing protein</fullName>
    </recommendedName>
</protein>
<keyword evidence="3" id="KW-1185">Reference proteome</keyword>
<dbReference type="GO" id="GO:0005829">
    <property type="term" value="C:cytosol"/>
    <property type="evidence" value="ECO:0007669"/>
    <property type="project" value="TreeGrafter"/>
</dbReference>
<dbReference type="OrthoDB" id="9450922at2759"/>